<dbReference type="EMBL" id="GL378325">
    <property type="protein sequence ID" value="EFJ52056.1"/>
    <property type="molecule type" value="Genomic_DNA"/>
</dbReference>
<dbReference type="InterPro" id="IPR000008">
    <property type="entry name" value="C2_dom"/>
</dbReference>
<dbReference type="PANTHER" id="PTHR47052:SF3">
    <property type="entry name" value="INGRESSION PROTEIN 1"/>
    <property type="match status" value="1"/>
</dbReference>
<dbReference type="STRING" id="3068.D8TKG1"/>
<evidence type="ECO:0000313" key="2">
    <source>
        <dbReference type="EMBL" id="EFJ52056.1"/>
    </source>
</evidence>
<dbReference type="GeneID" id="9618050"/>
<dbReference type="RefSeq" id="XP_002946830.1">
    <property type="nucleotide sequence ID" value="XM_002946784.1"/>
</dbReference>
<keyword evidence="3" id="KW-1185">Reference proteome</keyword>
<sequence>MAVLLEPGEVTVNLHRAESLKDADWFGKQDPYVILRCGENKYRSNTHERGGRDPAWEQQFVFKVDQETTLELEVYDQDMFKPDDCLGKGKVDIVSVRQIKKMSVEVPLFRRLSRRQAGHVYLTLSFSPARASASSGIRSAAAAATPAATPTAPNPGDAAMSTYVIHEQATAVANQFPTAFPGNGDGRGGDVETRDGAAVAAAGGVLAASSAHIPSGSSLAPGLVPAGSMPDTVPSYNPTCGLIQPHPDRLLPCHVSSSSTANSSTASLGGRTARNSMPYTRRCMAWDQALVCRQQDRTTRQIRHSRHIRCHHHRPRHKLQDTPHNCRSTHRYRRTTLYSTLRTGRHQFLPGTPARTDTRIQVTLECAWGVLHGVRYPRRFASRGFISRRGFGAGDRTGVG</sequence>
<dbReference type="SMART" id="SM00239">
    <property type="entry name" value="C2"/>
    <property type="match status" value="1"/>
</dbReference>
<proteinExistence type="predicted"/>
<name>D8TKG1_VOLCA</name>
<evidence type="ECO:0000313" key="3">
    <source>
        <dbReference type="Proteomes" id="UP000001058"/>
    </source>
</evidence>
<dbReference type="PROSITE" id="PS50004">
    <property type="entry name" value="C2"/>
    <property type="match status" value="1"/>
</dbReference>
<dbReference type="eggNOG" id="KOG1030">
    <property type="taxonomic scope" value="Eukaryota"/>
</dbReference>
<dbReference type="InParanoid" id="D8TKG1"/>
<dbReference type="Pfam" id="PF00168">
    <property type="entry name" value="C2"/>
    <property type="match status" value="1"/>
</dbReference>
<protein>
    <recommendedName>
        <fullName evidence="1">C2 domain-containing protein</fullName>
    </recommendedName>
</protein>
<accession>D8TKG1</accession>
<dbReference type="AlphaFoldDB" id="D8TKG1"/>
<dbReference type="OrthoDB" id="419768at2759"/>
<organism evidence="3">
    <name type="scientific">Volvox carteri f. nagariensis</name>
    <dbReference type="NCBI Taxonomy" id="3068"/>
    <lineage>
        <taxon>Eukaryota</taxon>
        <taxon>Viridiplantae</taxon>
        <taxon>Chlorophyta</taxon>
        <taxon>core chlorophytes</taxon>
        <taxon>Chlorophyceae</taxon>
        <taxon>CS clade</taxon>
        <taxon>Chlamydomonadales</taxon>
        <taxon>Volvocaceae</taxon>
        <taxon>Volvox</taxon>
    </lineage>
</organism>
<dbReference type="Gene3D" id="2.60.40.150">
    <property type="entry name" value="C2 domain"/>
    <property type="match status" value="1"/>
</dbReference>
<dbReference type="CDD" id="cd00030">
    <property type="entry name" value="C2"/>
    <property type="match status" value="1"/>
</dbReference>
<dbReference type="PANTHER" id="PTHR47052">
    <property type="entry name" value="CONSERVED SERINE PROLINE-RICH PROTEIN (AFU_ORTHOLOGUE AFUA_2G01790)"/>
    <property type="match status" value="1"/>
</dbReference>
<gene>
    <name evidence="2" type="ORF">VOLCADRAFT_87207</name>
</gene>
<feature type="domain" description="C2" evidence="1">
    <location>
        <begin position="1"/>
        <end position="106"/>
    </location>
</feature>
<dbReference type="Proteomes" id="UP000001058">
    <property type="component" value="Unassembled WGS sequence"/>
</dbReference>
<dbReference type="InterPro" id="IPR035892">
    <property type="entry name" value="C2_domain_sf"/>
</dbReference>
<dbReference type="InterPro" id="IPR052981">
    <property type="entry name" value="Ingression_C2_domain"/>
</dbReference>
<reference evidence="2 3" key="1">
    <citation type="journal article" date="2010" name="Science">
        <title>Genomic analysis of organismal complexity in the multicellular green alga Volvox carteri.</title>
        <authorList>
            <person name="Prochnik S.E."/>
            <person name="Umen J."/>
            <person name="Nedelcu A.M."/>
            <person name="Hallmann A."/>
            <person name="Miller S.M."/>
            <person name="Nishii I."/>
            <person name="Ferris P."/>
            <person name="Kuo A."/>
            <person name="Mitros T."/>
            <person name="Fritz-Laylin L.K."/>
            <person name="Hellsten U."/>
            <person name="Chapman J."/>
            <person name="Simakov O."/>
            <person name="Rensing S.A."/>
            <person name="Terry A."/>
            <person name="Pangilinan J."/>
            <person name="Kapitonov V."/>
            <person name="Jurka J."/>
            <person name="Salamov A."/>
            <person name="Shapiro H."/>
            <person name="Schmutz J."/>
            <person name="Grimwood J."/>
            <person name="Lindquist E."/>
            <person name="Lucas S."/>
            <person name="Grigoriev I.V."/>
            <person name="Schmitt R."/>
            <person name="Kirk D."/>
            <person name="Rokhsar D.S."/>
        </authorList>
    </citation>
    <scope>NUCLEOTIDE SEQUENCE [LARGE SCALE GENOMIC DNA]</scope>
    <source>
        <strain evidence="3">f. Nagariensis / Eve</strain>
    </source>
</reference>
<dbReference type="KEGG" id="vcn:VOLCADRAFT_87207"/>
<evidence type="ECO:0000259" key="1">
    <source>
        <dbReference type="PROSITE" id="PS50004"/>
    </source>
</evidence>
<dbReference type="SUPFAM" id="SSF49562">
    <property type="entry name" value="C2 domain (Calcium/lipid-binding domain, CaLB)"/>
    <property type="match status" value="1"/>
</dbReference>